<accession>Q0AXM4</accession>
<name>Q0AXM4_SYNWW</name>
<reference evidence="14" key="1">
    <citation type="journal article" date="2010" name="Environ. Microbiol.">
        <title>The genome of Syntrophomonas wolfei: new insights into syntrophic metabolism and biohydrogen production.</title>
        <authorList>
            <person name="Sieber J.R."/>
            <person name="Sims D.R."/>
            <person name="Han C."/>
            <person name="Kim E."/>
            <person name="Lykidis A."/>
            <person name="Lapidus A.L."/>
            <person name="McDonnald E."/>
            <person name="Rohlin L."/>
            <person name="Culley D.E."/>
            <person name="Gunsalus R."/>
            <person name="McInerney M.J."/>
        </authorList>
    </citation>
    <scope>NUCLEOTIDE SEQUENCE [LARGE SCALE GENOMIC DNA]</scope>
    <source>
        <strain evidence="14">DSM 2245B / Goettingen</strain>
    </source>
</reference>
<evidence type="ECO:0000256" key="9">
    <source>
        <dbReference type="ARBA" id="ARBA00022737"/>
    </source>
</evidence>
<comment type="subunit">
    <text evidence="4">Homotrimer.</text>
</comment>
<dbReference type="PIRSF" id="PIRSF000498">
    <property type="entry name" value="Riboflavin_syn_A"/>
    <property type="match status" value="1"/>
</dbReference>
<evidence type="ECO:0000256" key="4">
    <source>
        <dbReference type="ARBA" id="ARBA00011233"/>
    </source>
</evidence>
<evidence type="ECO:0000313" key="14">
    <source>
        <dbReference type="Proteomes" id="UP000001968"/>
    </source>
</evidence>
<dbReference type="InterPro" id="IPR026017">
    <property type="entry name" value="Lumazine-bd_dom"/>
</dbReference>
<dbReference type="EMBL" id="CP000448">
    <property type="protein sequence ID" value="ABI68530.1"/>
    <property type="molecule type" value="Genomic_DNA"/>
</dbReference>
<dbReference type="AlphaFoldDB" id="Q0AXM4"/>
<evidence type="ECO:0000256" key="5">
    <source>
        <dbReference type="ARBA" id="ARBA00012827"/>
    </source>
</evidence>
<dbReference type="HOGENOM" id="CLU_034388_2_0_9"/>
<evidence type="ECO:0000256" key="8">
    <source>
        <dbReference type="ARBA" id="ARBA00022679"/>
    </source>
</evidence>
<dbReference type="eggNOG" id="COG0307">
    <property type="taxonomic scope" value="Bacteria"/>
</dbReference>
<comment type="function">
    <text evidence="2">Catalyzes the dismutation of two molecules of 6,7-dimethyl-8-ribityllumazine, resulting in the formation of riboflavin and 5-amino-6-(D-ribitylamino)uracil.</text>
</comment>
<evidence type="ECO:0000256" key="2">
    <source>
        <dbReference type="ARBA" id="ARBA00002803"/>
    </source>
</evidence>
<organism evidence="13 14">
    <name type="scientific">Syntrophomonas wolfei subsp. wolfei (strain DSM 2245B / Goettingen)</name>
    <dbReference type="NCBI Taxonomy" id="335541"/>
    <lineage>
        <taxon>Bacteria</taxon>
        <taxon>Bacillati</taxon>
        <taxon>Bacillota</taxon>
        <taxon>Clostridia</taxon>
        <taxon>Eubacteriales</taxon>
        <taxon>Syntrophomonadaceae</taxon>
        <taxon>Syntrophomonas</taxon>
    </lineage>
</organism>
<keyword evidence="7" id="KW-0686">Riboflavin biosynthesis</keyword>
<dbReference type="GO" id="GO:0009231">
    <property type="term" value="P:riboflavin biosynthetic process"/>
    <property type="evidence" value="ECO:0007669"/>
    <property type="project" value="UniProtKB-KW"/>
</dbReference>
<gene>
    <name evidence="13" type="ordered locus">Swol_1221</name>
</gene>
<dbReference type="InterPro" id="IPR001783">
    <property type="entry name" value="Lumazine-bd"/>
</dbReference>
<evidence type="ECO:0000256" key="3">
    <source>
        <dbReference type="ARBA" id="ARBA00004887"/>
    </source>
</evidence>
<evidence type="ECO:0000259" key="12">
    <source>
        <dbReference type="PROSITE" id="PS51177"/>
    </source>
</evidence>
<evidence type="ECO:0000256" key="11">
    <source>
        <dbReference type="PROSITE-ProRule" id="PRU00524"/>
    </source>
</evidence>
<dbReference type="NCBIfam" id="NF006767">
    <property type="entry name" value="PRK09289.1"/>
    <property type="match status" value="1"/>
</dbReference>
<dbReference type="GO" id="GO:0004746">
    <property type="term" value="F:riboflavin synthase activity"/>
    <property type="evidence" value="ECO:0007669"/>
    <property type="project" value="UniProtKB-UniRule"/>
</dbReference>
<dbReference type="NCBIfam" id="TIGR00187">
    <property type="entry name" value="ribE"/>
    <property type="match status" value="1"/>
</dbReference>
<dbReference type="EC" id="2.5.1.9" evidence="5 10"/>
<dbReference type="SUPFAM" id="SSF63380">
    <property type="entry name" value="Riboflavin synthase domain-like"/>
    <property type="match status" value="2"/>
</dbReference>
<dbReference type="CDD" id="cd00402">
    <property type="entry name" value="Riboflavin_synthase_like"/>
    <property type="match status" value="1"/>
</dbReference>
<dbReference type="STRING" id="335541.Swol_1221"/>
<sequence>MRNARQEVSSIFTGLIEEIGSIKQIIRGKRSIQLRIEAEKVLSDVKIGDSIAVNGVCLTVTDFTKTDFTCDLMPETMDKSSLKFLQSASPVNLERALQLSDRLGGHLVQGHVDALGRIKQKEQLDIAIIFRIEAPSSVLKYTVPKGSIAIDGISLTVIDVFPDSFTVSLIPHSAQNTTLAQKNIGDMVNLESDIIGRYVEKLMCSEKNERESSRLSISFLAENGFV</sequence>
<keyword evidence="14" id="KW-1185">Reference proteome</keyword>
<evidence type="ECO:0000256" key="7">
    <source>
        <dbReference type="ARBA" id="ARBA00022619"/>
    </source>
</evidence>
<evidence type="ECO:0000256" key="10">
    <source>
        <dbReference type="NCBIfam" id="TIGR00187"/>
    </source>
</evidence>
<comment type="pathway">
    <text evidence="3">Cofactor biosynthesis; riboflavin biosynthesis; riboflavin from 2-hydroxy-3-oxobutyl phosphate and 5-amino-6-(D-ribitylamino)uracil: step 2/2.</text>
</comment>
<evidence type="ECO:0000256" key="6">
    <source>
        <dbReference type="ARBA" id="ARBA00013950"/>
    </source>
</evidence>
<protein>
    <recommendedName>
        <fullName evidence="6 10">Riboflavin synthase</fullName>
        <ecNumber evidence="5 10">2.5.1.9</ecNumber>
    </recommendedName>
</protein>
<dbReference type="PANTHER" id="PTHR21098">
    <property type="entry name" value="RIBOFLAVIN SYNTHASE ALPHA CHAIN"/>
    <property type="match status" value="1"/>
</dbReference>
<dbReference type="FunFam" id="2.40.30.20:FF:000003">
    <property type="entry name" value="Riboflavin synthase, alpha subunit"/>
    <property type="match status" value="1"/>
</dbReference>
<dbReference type="FunFam" id="2.40.30.20:FF:000004">
    <property type="entry name" value="Riboflavin synthase, alpha subunit"/>
    <property type="match status" value="1"/>
</dbReference>
<dbReference type="Proteomes" id="UP000001968">
    <property type="component" value="Chromosome"/>
</dbReference>
<evidence type="ECO:0000256" key="1">
    <source>
        <dbReference type="ARBA" id="ARBA00000968"/>
    </source>
</evidence>
<evidence type="ECO:0000313" key="13">
    <source>
        <dbReference type="EMBL" id="ABI68530.1"/>
    </source>
</evidence>
<feature type="repeat" description="Lumazine-binding" evidence="11">
    <location>
        <begin position="11"/>
        <end position="106"/>
    </location>
</feature>
<dbReference type="InterPro" id="IPR017938">
    <property type="entry name" value="Riboflavin_synthase-like_b-brl"/>
</dbReference>
<comment type="catalytic activity">
    <reaction evidence="1">
        <text>2 6,7-dimethyl-8-(1-D-ribityl)lumazine + H(+) = 5-amino-6-(D-ribitylamino)uracil + riboflavin</text>
        <dbReference type="Rhea" id="RHEA:20772"/>
        <dbReference type="ChEBI" id="CHEBI:15378"/>
        <dbReference type="ChEBI" id="CHEBI:15934"/>
        <dbReference type="ChEBI" id="CHEBI:57986"/>
        <dbReference type="ChEBI" id="CHEBI:58201"/>
        <dbReference type="EC" id="2.5.1.9"/>
    </reaction>
</comment>
<dbReference type="KEGG" id="swo:Swol_1221"/>
<keyword evidence="8" id="KW-0808">Transferase</keyword>
<proteinExistence type="predicted"/>
<dbReference type="Pfam" id="PF00677">
    <property type="entry name" value="Lum_binding"/>
    <property type="match status" value="2"/>
</dbReference>
<dbReference type="PROSITE" id="PS51177">
    <property type="entry name" value="LUMAZINE_BIND"/>
    <property type="match status" value="2"/>
</dbReference>
<feature type="domain" description="Lumazine-binding" evidence="12">
    <location>
        <begin position="11"/>
        <end position="106"/>
    </location>
</feature>
<dbReference type="InterPro" id="IPR023366">
    <property type="entry name" value="ATP_synth_asu-like_sf"/>
</dbReference>
<dbReference type="PANTHER" id="PTHR21098:SF12">
    <property type="entry name" value="RIBOFLAVIN SYNTHASE"/>
    <property type="match status" value="1"/>
</dbReference>
<feature type="domain" description="Lumazine-binding" evidence="12">
    <location>
        <begin position="107"/>
        <end position="203"/>
    </location>
</feature>
<dbReference type="Gene3D" id="2.40.30.20">
    <property type="match status" value="2"/>
</dbReference>
<keyword evidence="9" id="KW-0677">Repeat</keyword>
<feature type="repeat" description="Lumazine-binding" evidence="11">
    <location>
        <begin position="107"/>
        <end position="203"/>
    </location>
</feature>